<name>A0ABP7DK15_9SPHN</name>
<dbReference type="PANTHER" id="PTHR43011">
    <property type="entry name" value="IRON-SULFUR CLUSTER ASSEMBLY 2 HOMOLOG, MITOCHONDRIAL"/>
    <property type="match status" value="1"/>
</dbReference>
<dbReference type="InterPro" id="IPR000361">
    <property type="entry name" value="ATAP_core_dom"/>
</dbReference>
<reference evidence="3" key="1">
    <citation type="journal article" date="2019" name="Int. J. Syst. Evol. Microbiol.">
        <title>The Global Catalogue of Microorganisms (GCM) 10K type strain sequencing project: providing services to taxonomists for standard genome sequencing and annotation.</title>
        <authorList>
            <consortium name="The Broad Institute Genomics Platform"/>
            <consortium name="The Broad Institute Genome Sequencing Center for Infectious Disease"/>
            <person name="Wu L."/>
            <person name="Ma J."/>
        </authorList>
    </citation>
    <scope>NUCLEOTIDE SEQUENCE [LARGE SCALE GENOMIC DNA]</scope>
    <source>
        <strain evidence="3">JCM 17498</strain>
    </source>
</reference>
<dbReference type="InterPro" id="IPR016092">
    <property type="entry name" value="ATAP"/>
</dbReference>
<dbReference type="Pfam" id="PF01521">
    <property type="entry name" value="Fe-S_biosyn"/>
    <property type="match status" value="1"/>
</dbReference>
<dbReference type="Proteomes" id="UP001500523">
    <property type="component" value="Unassembled WGS sequence"/>
</dbReference>
<dbReference type="Gene3D" id="2.60.300.12">
    <property type="entry name" value="HesB-like domain"/>
    <property type="match status" value="1"/>
</dbReference>
<evidence type="ECO:0000259" key="1">
    <source>
        <dbReference type="Pfam" id="PF01521"/>
    </source>
</evidence>
<proteinExistence type="predicted"/>
<dbReference type="PANTHER" id="PTHR43011:SF1">
    <property type="entry name" value="IRON-SULFUR CLUSTER ASSEMBLY 2 HOMOLOG, MITOCHONDRIAL"/>
    <property type="match status" value="1"/>
</dbReference>
<dbReference type="EMBL" id="BAABBF010000002">
    <property type="protein sequence ID" value="GAA3704802.1"/>
    <property type="molecule type" value="Genomic_DNA"/>
</dbReference>
<comment type="caution">
    <text evidence="2">The sequence shown here is derived from an EMBL/GenBank/DDBJ whole genome shotgun (WGS) entry which is preliminary data.</text>
</comment>
<dbReference type="InterPro" id="IPR017870">
    <property type="entry name" value="FeS_cluster_insertion_CS"/>
</dbReference>
<dbReference type="SUPFAM" id="SSF89360">
    <property type="entry name" value="HesB-like domain"/>
    <property type="match status" value="1"/>
</dbReference>
<evidence type="ECO:0000313" key="3">
    <source>
        <dbReference type="Proteomes" id="UP001500523"/>
    </source>
</evidence>
<dbReference type="InterPro" id="IPR035903">
    <property type="entry name" value="HesB-like_dom_sf"/>
</dbReference>
<protein>
    <submittedName>
        <fullName evidence="2">Iron-sulfur cluster insertion protein ErpA</fullName>
    </submittedName>
</protein>
<accession>A0ABP7DK15</accession>
<organism evidence="2 3">
    <name type="scientific">Sphingomonas cynarae</name>
    <dbReference type="NCBI Taxonomy" id="930197"/>
    <lineage>
        <taxon>Bacteria</taxon>
        <taxon>Pseudomonadati</taxon>
        <taxon>Pseudomonadota</taxon>
        <taxon>Alphaproteobacteria</taxon>
        <taxon>Sphingomonadales</taxon>
        <taxon>Sphingomonadaceae</taxon>
        <taxon>Sphingomonas</taxon>
    </lineage>
</organism>
<evidence type="ECO:0000313" key="2">
    <source>
        <dbReference type="EMBL" id="GAA3704802.1"/>
    </source>
</evidence>
<gene>
    <name evidence="2" type="primary">erpA</name>
    <name evidence="2" type="ORF">GCM10022268_13110</name>
</gene>
<sequence>MGGTYAVVVDKQPLVAARGGTAYLECMSTLASDLSLSPAAAARVAAIAARQGKPAVLRLSVDGGGCSGFQYKFGLADGPEGGDHVAETDGVRLVVDDISLDLVRGCRVDYVESLGGAAFRVDNPQAASGCGCGTSFAV</sequence>
<feature type="domain" description="Core" evidence="1">
    <location>
        <begin position="34"/>
        <end position="133"/>
    </location>
</feature>
<dbReference type="NCBIfam" id="TIGR00049">
    <property type="entry name" value="iron-sulfur cluster assembly accessory protein"/>
    <property type="match status" value="1"/>
</dbReference>
<keyword evidence="3" id="KW-1185">Reference proteome</keyword>
<dbReference type="PROSITE" id="PS01152">
    <property type="entry name" value="HESB"/>
    <property type="match status" value="1"/>
</dbReference>